<dbReference type="GO" id="GO:0051660">
    <property type="term" value="P:establishment of centrosome localization"/>
    <property type="evidence" value="ECO:0007669"/>
    <property type="project" value="TreeGrafter"/>
</dbReference>
<dbReference type="InterPro" id="IPR052213">
    <property type="entry name" value="PAR3"/>
</dbReference>
<dbReference type="GO" id="GO:0030010">
    <property type="term" value="P:establishment of cell polarity"/>
    <property type="evidence" value="ECO:0007669"/>
    <property type="project" value="TreeGrafter"/>
</dbReference>
<dbReference type="PANTHER" id="PTHR16484">
    <property type="entry name" value="PARTITIONING DEFECTIVE 3 RELATED"/>
    <property type="match status" value="1"/>
</dbReference>
<evidence type="ECO:0000256" key="1">
    <source>
        <dbReference type="SAM" id="MobiDB-lite"/>
    </source>
</evidence>
<proteinExistence type="predicted"/>
<dbReference type="STRING" id="623744.A0A553N078"/>
<dbReference type="GO" id="GO:0035091">
    <property type="term" value="F:phosphatidylinositol binding"/>
    <property type="evidence" value="ECO:0007669"/>
    <property type="project" value="TreeGrafter"/>
</dbReference>
<protein>
    <submittedName>
        <fullName evidence="2">Uncharacterized protein</fullName>
    </submittedName>
</protein>
<dbReference type="OrthoDB" id="6264899at2759"/>
<dbReference type="GO" id="GO:0016324">
    <property type="term" value="C:apical plasma membrane"/>
    <property type="evidence" value="ECO:0007669"/>
    <property type="project" value="TreeGrafter"/>
</dbReference>
<comment type="caution">
    <text evidence="2">The sequence shown here is derived from an EMBL/GenBank/DDBJ whole genome shotgun (WGS) entry which is preliminary data.</text>
</comment>
<evidence type="ECO:0000313" key="2">
    <source>
        <dbReference type="EMBL" id="TRY58844.1"/>
    </source>
</evidence>
<dbReference type="EMBL" id="SRMA01027165">
    <property type="protein sequence ID" value="TRY58844.1"/>
    <property type="molecule type" value="Genomic_DNA"/>
</dbReference>
<evidence type="ECO:0000313" key="3">
    <source>
        <dbReference type="Proteomes" id="UP000316079"/>
    </source>
</evidence>
<feature type="compositionally biased region" description="Basic residues" evidence="1">
    <location>
        <begin position="175"/>
        <end position="195"/>
    </location>
</feature>
<dbReference type="GO" id="GO:0000226">
    <property type="term" value="P:microtubule cytoskeleton organization"/>
    <property type="evidence" value="ECO:0007669"/>
    <property type="project" value="TreeGrafter"/>
</dbReference>
<feature type="region of interest" description="Disordered" evidence="1">
    <location>
        <begin position="131"/>
        <end position="206"/>
    </location>
</feature>
<keyword evidence="3" id="KW-1185">Reference proteome</keyword>
<dbReference type="GO" id="GO:0008104">
    <property type="term" value="P:intracellular protein localization"/>
    <property type="evidence" value="ECO:0007669"/>
    <property type="project" value="TreeGrafter"/>
</dbReference>
<sequence length="319" mass="35238">MKSQAARAFALYWHEEEEVAVVFTGYQYEWLSITQHSKSDRPLSPQASETPATHTNLIKQISRRLDPREEAVIRSPFVELGPTLGLKKSSSLESLQTAVTEAKKNEQLPFHRPRPHIVRGRGCNESFRAAIDKSYDGPPEDDDDDECSDQSSGRDTPASGSSRQGVGDSEETKKDKKRKTKGKKKEKLKSKGKEKKKMEEMSEEMDKKAKKKGFGLLSTMFPPPCLTMSLGLETASVLLFDYTGSKALELGVFLKVNRPDVSPGSINPAQPDSGVSHSSPPALDSGSHWLVSTLIVAVLMRCLWVRAVCESGTWSQADV</sequence>
<feature type="compositionally biased region" description="Acidic residues" evidence="1">
    <location>
        <begin position="138"/>
        <end position="148"/>
    </location>
</feature>
<name>A0A553N078_9TELE</name>
<dbReference type="GO" id="GO:0005912">
    <property type="term" value="C:adherens junction"/>
    <property type="evidence" value="ECO:0007669"/>
    <property type="project" value="TreeGrafter"/>
</dbReference>
<feature type="compositionally biased region" description="Basic and acidic residues" evidence="1">
    <location>
        <begin position="196"/>
        <end position="206"/>
    </location>
</feature>
<gene>
    <name evidence="2" type="ORF">DNTS_021369</name>
</gene>
<reference evidence="2 3" key="1">
    <citation type="journal article" date="2019" name="Sci. Data">
        <title>Hybrid genome assembly and annotation of Danionella translucida.</title>
        <authorList>
            <person name="Kadobianskyi M."/>
            <person name="Schulze L."/>
            <person name="Schuelke M."/>
            <person name="Judkewitz B."/>
        </authorList>
    </citation>
    <scope>NUCLEOTIDE SEQUENCE [LARGE SCALE GENOMIC DNA]</scope>
    <source>
        <strain evidence="2 3">Bolton</strain>
    </source>
</reference>
<organism evidence="2 3">
    <name type="scientific">Danionella cerebrum</name>
    <dbReference type="NCBI Taxonomy" id="2873325"/>
    <lineage>
        <taxon>Eukaryota</taxon>
        <taxon>Metazoa</taxon>
        <taxon>Chordata</taxon>
        <taxon>Craniata</taxon>
        <taxon>Vertebrata</taxon>
        <taxon>Euteleostomi</taxon>
        <taxon>Actinopterygii</taxon>
        <taxon>Neopterygii</taxon>
        <taxon>Teleostei</taxon>
        <taxon>Ostariophysi</taxon>
        <taxon>Cypriniformes</taxon>
        <taxon>Danionidae</taxon>
        <taxon>Danioninae</taxon>
        <taxon>Danionella</taxon>
    </lineage>
</organism>
<accession>A0A553N078</accession>
<dbReference type="GO" id="GO:0007155">
    <property type="term" value="P:cell adhesion"/>
    <property type="evidence" value="ECO:0007669"/>
    <property type="project" value="TreeGrafter"/>
</dbReference>
<dbReference type="GO" id="GO:0043296">
    <property type="term" value="C:apical junction complex"/>
    <property type="evidence" value="ECO:0007669"/>
    <property type="project" value="TreeGrafter"/>
</dbReference>
<dbReference type="Proteomes" id="UP000316079">
    <property type="component" value="Unassembled WGS sequence"/>
</dbReference>
<dbReference type="AlphaFoldDB" id="A0A553N078"/>
<dbReference type="GO" id="GO:0045197">
    <property type="term" value="P:establishment or maintenance of epithelial cell apical/basal polarity"/>
    <property type="evidence" value="ECO:0007669"/>
    <property type="project" value="TreeGrafter"/>
</dbReference>
<dbReference type="GO" id="GO:0005938">
    <property type="term" value="C:cell cortex"/>
    <property type="evidence" value="ECO:0007669"/>
    <property type="project" value="TreeGrafter"/>
</dbReference>
<dbReference type="PANTHER" id="PTHR16484:SF4">
    <property type="entry name" value="PARTITIONING DEFECTIVE 3 HOMOLOG B"/>
    <property type="match status" value="1"/>
</dbReference>